<evidence type="ECO:0000256" key="5">
    <source>
        <dbReference type="ARBA" id="ARBA00022741"/>
    </source>
</evidence>
<feature type="transmembrane region" description="Helical" evidence="9">
    <location>
        <begin position="98"/>
        <end position="117"/>
    </location>
</feature>
<comment type="catalytic activity">
    <reaction evidence="1">
        <text>ATP + protein L-histidine = ADP + protein N-phospho-L-histidine.</text>
        <dbReference type="EC" id="2.7.13.3"/>
    </reaction>
</comment>
<evidence type="ECO:0000313" key="11">
    <source>
        <dbReference type="EMBL" id="MBM2615625.1"/>
    </source>
</evidence>
<evidence type="ECO:0000313" key="12">
    <source>
        <dbReference type="Proteomes" id="UP000632138"/>
    </source>
</evidence>
<keyword evidence="6 11" id="KW-0418">Kinase</keyword>
<dbReference type="PANTHER" id="PTHR24421:SF10">
    <property type="entry name" value="NITRATE_NITRITE SENSOR PROTEIN NARQ"/>
    <property type="match status" value="1"/>
</dbReference>
<comment type="caution">
    <text evidence="11">The sequence shown here is derived from an EMBL/GenBank/DDBJ whole genome shotgun (WGS) entry which is preliminary data.</text>
</comment>
<sequence length="355" mass="37544">MRRRALVIPVVLAVAGVVTLPLLDRFAPMYRAQVGPPAYALVLVTAAATALAARWPGPALLAAAAGTSAYLVLGYPYGPILVSFGVCVYAVARRLRTWTAATWTVGAMLVLLIHLLSPYSPGWFGLAPGLAWVLVPFTLGAARRTVTEAQTRERAEMERRVAESERLRVAQEVHDVVGHGLAAIQMQADIALHLRESRPQMAVEALEAISTASAEALTELRATLTSLTGPTPGLARVEDLCGRVRSAGVDVDLTVDGPARPLPAAADVAAYRVLQEALTNVVKHAANPRARVTIRHRTGSVALSVSNQALGEGHEDGFGIAGMRRRVEELGGTLTAGPTTPGAFAVHAVIPRERP</sequence>
<keyword evidence="12" id="KW-1185">Reference proteome</keyword>
<dbReference type="EC" id="2.7.13.3" evidence="2"/>
<dbReference type="SUPFAM" id="SSF55874">
    <property type="entry name" value="ATPase domain of HSP90 chaperone/DNA topoisomerase II/histidine kinase"/>
    <property type="match status" value="1"/>
</dbReference>
<dbReference type="Gene3D" id="1.20.5.1930">
    <property type="match status" value="1"/>
</dbReference>
<dbReference type="PANTHER" id="PTHR24421">
    <property type="entry name" value="NITRATE/NITRITE SENSOR PROTEIN NARX-RELATED"/>
    <property type="match status" value="1"/>
</dbReference>
<keyword evidence="8" id="KW-0902">Two-component regulatory system</keyword>
<keyword evidence="3" id="KW-0597">Phosphoprotein</keyword>
<proteinExistence type="predicted"/>
<feature type="transmembrane region" description="Helical" evidence="9">
    <location>
        <begin position="38"/>
        <end position="57"/>
    </location>
</feature>
<dbReference type="InterPro" id="IPR036890">
    <property type="entry name" value="HATPase_C_sf"/>
</dbReference>
<evidence type="ECO:0000256" key="7">
    <source>
        <dbReference type="ARBA" id="ARBA00022840"/>
    </source>
</evidence>
<keyword evidence="9" id="KW-0472">Membrane</keyword>
<dbReference type="EMBL" id="JAENHP010000002">
    <property type="protein sequence ID" value="MBM2615625.1"/>
    <property type="molecule type" value="Genomic_DNA"/>
</dbReference>
<dbReference type="InterPro" id="IPR050482">
    <property type="entry name" value="Sensor_HK_TwoCompSys"/>
</dbReference>
<organism evidence="11 12">
    <name type="scientific">Paractinoplanes ovalisporus</name>
    <dbReference type="NCBI Taxonomy" id="2810368"/>
    <lineage>
        <taxon>Bacteria</taxon>
        <taxon>Bacillati</taxon>
        <taxon>Actinomycetota</taxon>
        <taxon>Actinomycetes</taxon>
        <taxon>Micromonosporales</taxon>
        <taxon>Micromonosporaceae</taxon>
        <taxon>Paractinoplanes</taxon>
    </lineage>
</organism>
<evidence type="ECO:0000259" key="10">
    <source>
        <dbReference type="Pfam" id="PF07730"/>
    </source>
</evidence>
<keyword evidence="7" id="KW-0067">ATP-binding</keyword>
<feature type="domain" description="Signal transduction histidine kinase subgroup 3 dimerisation and phosphoacceptor" evidence="10">
    <location>
        <begin position="165"/>
        <end position="228"/>
    </location>
</feature>
<evidence type="ECO:0000256" key="9">
    <source>
        <dbReference type="SAM" id="Phobius"/>
    </source>
</evidence>
<dbReference type="InterPro" id="IPR011712">
    <property type="entry name" value="Sig_transdc_His_kin_sub3_dim/P"/>
</dbReference>
<evidence type="ECO:0000256" key="6">
    <source>
        <dbReference type="ARBA" id="ARBA00022777"/>
    </source>
</evidence>
<keyword evidence="4" id="KW-0808">Transferase</keyword>
<dbReference type="Pfam" id="PF07730">
    <property type="entry name" value="HisKA_3"/>
    <property type="match status" value="1"/>
</dbReference>
<name>A0ABS2A715_9ACTN</name>
<feature type="transmembrane region" description="Helical" evidence="9">
    <location>
        <begin position="123"/>
        <end position="142"/>
    </location>
</feature>
<keyword evidence="5" id="KW-0547">Nucleotide-binding</keyword>
<feature type="transmembrane region" description="Helical" evidence="9">
    <location>
        <begin position="69"/>
        <end position="91"/>
    </location>
</feature>
<accession>A0ABS2A715</accession>
<dbReference type="GO" id="GO:0016301">
    <property type="term" value="F:kinase activity"/>
    <property type="evidence" value="ECO:0007669"/>
    <property type="project" value="UniProtKB-KW"/>
</dbReference>
<evidence type="ECO:0000256" key="3">
    <source>
        <dbReference type="ARBA" id="ARBA00022553"/>
    </source>
</evidence>
<gene>
    <name evidence="11" type="ORF">JIG36_08610</name>
</gene>
<reference evidence="11 12" key="1">
    <citation type="submission" date="2021-01" db="EMBL/GenBank/DDBJ databases">
        <title>Actinoplanes sp. nov. LDG1-06 isolated from lichen.</title>
        <authorList>
            <person name="Saeng-In P."/>
            <person name="Phongsopitanun W."/>
            <person name="Kanchanasin P."/>
            <person name="Yuki M."/>
            <person name="Kudo T."/>
            <person name="Ohkuma M."/>
            <person name="Tanasupawat S."/>
        </authorList>
    </citation>
    <scope>NUCLEOTIDE SEQUENCE [LARGE SCALE GENOMIC DNA]</scope>
    <source>
        <strain evidence="11 12">LDG1-06</strain>
    </source>
</reference>
<dbReference type="RefSeq" id="WP_203375497.1">
    <property type="nucleotide sequence ID" value="NZ_JAENHP010000002.1"/>
</dbReference>
<evidence type="ECO:0000256" key="1">
    <source>
        <dbReference type="ARBA" id="ARBA00000085"/>
    </source>
</evidence>
<protein>
    <recommendedName>
        <fullName evidence="2">histidine kinase</fullName>
        <ecNumber evidence="2">2.7.13.3</ecNumber>
    </recommendedName>
</protein>
<evidence type="ECO:0000256" key="2">
    <source>
        <dbReference type="ARBA" id="ARBA00012438"/>
    </source>
</evidence>
<dbReference type="Proteomes" id="UP000632138">
    <property type="component" value="Unassembled WGS sequence"/>
</dbReference>
<dbReference type="CDD" id="cd16917">
    <property type="entry name" value="HATPase_UhpB-NarQ-NarX-like"/>
    <property type="match status" value="1"/>
</dbReference>
<feature type="transmembrane region" description="Helical" evidence="9">
    <location>
        <begin position="6"/>
        <end position="26"/>
    </location>
</feature>
<keyword evidence="9" id="KW-1133">Transmembrane helix</keyword>
<evidence type="ECO:0000256" key="8">
    <source>
        <dbReference type="ARBA" id="ARBA00023012"/>
    </source>
</evidence>
<dbReference type="Gene3D" id="3.30.565.10">
    <property type="entry name" value="Histidine kinase-like ATPase, C-terminal domain"/>
    <property type="match status" value="1"/>
</dbReference>
<keyword evidence="9" id="KW-0812">Transmembrane</keyword>
<evidence type="ECO:0000256" key="4">
    <source>
        <dbReference type="ARBA" id="ARBA00022679"/>
    </source>
</evidence>